<dbReference type="Proteomes" id="UP000295793">
    <property type="component" value="Unassembled WGS sequence"/>
</dbReference>
<accession>A0A4R3I677</accession>
<dbReference type="PANTHER" id="PTHR30250">
    <property type="entry name" value="PST FAMILY PREDICTED COLANIC ACID TRANSPORTER"/>
    <property type="match status" value="1"/>
</dbReference>
<sequence>MNIFTRALPAKKQVAIYFGGTIIRQLTGFIMLPIYTSYLTPADYGVVGLLVTTLTIIELLFGARFSQALPKFYFENKSKKYRQTLISTALISSILVSFVFYLSVKPFNQEISTLLYGSTKYASLIGIYLISLITVGIEAYGTTYLRIKEWPILFAASSIMKLLVQLSLNIYLIVFAGIGVYGIIISSVLSSAIFAFIYSVIIFYSTSIKFDFQIFKSLVKFSWPLWLAGLGALYISSVSRISINYFSSLTDLGLFELASKFAGILPLLIWGPFGQWWNTERFKIFNSDDKGGETFNTVFNRISFVFVLAAMGLSLFYEPAIRLMADPAYFTSTKAIVPLTYGVVLNSLLNFFLFSFLVTSKTICTTGIRYFSALIISVLLYWLVPIYGFVGASYSIFLTNVAAIFVGQFWSKKYFDNKIKLRYISAALPVSAVFIYLDQYASSLTESLVVHLILDTTFMLLGALSVFLIFKRFINLKQVLAFISSSIRSRMKLK</sequence>
<feature type="transmembrane region" description="Helical" evidence="6">
    <location>
        <begin position="44"/>
        <end position="63"/>
    </location>
</feature>
<feature type="transmembrane region" description="Helical" evidence="6">
    <location>
        <begin position="298"/>
        <end position="317"/>
    </location>
</feature>
<feature type="transmembrane region" description="Helical" evidence="6">
    <location>
        <begin position="258"/>
        <end position="277"/>
    </location>
</feature>
<feature type="transmembrane region" description="Helical" evidence="6">
    <location>
        <begin position="225"/>
        <end position="246"/>
    </location>
</feature>
<dbReference type="OrthoDB" id="9815248at2"/>
<dbReference type="GO" id="GO:0005886">
    <property type="term" value="C:plasma membrane"/>
    <property type="evidence" value="ECO:0007669"/>
    <property type="project" value="UniProtKB-SubCell"/>
</dbReference>
<dbReference type="InterPro" id="IPR050833">
    <property type="entry name" value="Poly_Biosynth_Transport"/>
</dbReference>
<comment type="subcellular location">
    <subcellularLocation>
        <location evidence="1">Cell membrane</location>
        <topology evidence="1">Multi-pass membrane protein</topology>
    </subcellularLocation>
</comment>
<feature type="transmembrane region" description="Helical" evidence="6">
    <location>
        <begin position="180"/>
        <end position="204"/>
    </location>
</feature>
<feature type="transmembrane region" description="Helical" evidence="6">
    <location>
        <begin position="370"/>
        <end position="388"/>
    </location>
</feature>
<evidence type="ECO:0000256" key="5">
    <source>
        <dbReference type="ARBA" id="ARBA00023136"/>
    </source>
</evidence>
<evidence type="ECO:0000313" key="7">
    <source>
        <dbReference type="EMBL" id="TCS40293.1"/>
    </source>
</evidence>
<organism evidence="7 8">
    <name type="scientific">Reinekea marinisedimentorum</name>
    <dbReference type="NCBI Taxonomy" id="230495"/>
    <lineage>
        <taxon>Bacteria</taxon>
        <taxon>Pseudomonadati</taxon>
        <taxon>Pseudomonadota</taxon>
        <taxon>Gammaproteobacteria</taxon>
        <taxon>Oceanospirillales</taxon>
        <taxon>Saccharospirillaceae</taxon>
        <taxon>Reinekea</taxon>
    </lineage>
</organism>
<evidence type="ECO:0000313" key="8">
    <source>
        <dbReference type="Proteomes" id="UP000295793"/>
    </source>
</evidence>
<feature type="transmembrane region" description="Helical" evidence="6">
    <location>
        <begin position="14"/>
        <end position="38"/>
    </location>
</feature>
<keyword evidence="4 6" id="KW-1133">Transmembrane helix</keyword>
<evidence type="ECO:0000256" key="6">
    <source>
        <dbReference type="SAM" id="Phobius"/>
    </source>
</evidence>
<keyword evidence="3 6" id="KW-0812">Transmembrane</keyword>
<dbReference type="EMBL" id="SLZR01000009">
    <property type="protein sequence ID" value="TCS40293.1"/>
    <property type="molecule type" value="Genomic_DNA"/>
</dbReference>
<evidence type="ECO:0000256" key="2">
    <source>
        <dbReference type="ARBA" id="ARBA00022475"/>
    </source>
</evidence>
<keyword evidence="8" id="KW-1185">Reference proteome</keyword>
<comment type="caution">
    <text evidence="7">The sequence shown here is derived from an EMBL/GenBank/DDBJ whole genome shotgun (WGS) entry which is preliminary data.</text>
</comment>
<reference evidence="7 8" key="1">
    <citation type="submission" date="2019-03" db="EMBL/GenBank/DDBJ databases">
        <title>Genomic Encyclopedia of Archaeal and Bacterial Type Strains, Phase II (KMG-II): from individual species to whole genera.</title>
        <authorList>
            <person name="Goeker M."/>
        </authorList>
    </citation>
    <scope>NUCLEOTIDE SEQUENCE [LARGE SCALE GENOMIC DNA]</scope>
    <source>
        <strain evidence="7 8">DSM 15388</strain>
    </source>
</reference>
<keyword evidence="2" id="KW-1003">Cell membrane</keyword>
<feature type="transmembrane region" description="Helical" evidence="6">
    <location>
        <begin position="121"/>
        <end position="140"/>
    </location>
</feature>
<feature type="transmembrane region" description="Helical" evidence="6">
    <location>
        <begin position="337"/>
        <end position="358"/>
    </location>
</feature>
<evidence type="ECO:0000256" key="4">
    <source>
        <dbReference type="ARBA" id="ARBA00022989"/>
    </source>
</evidence>
<dbReference type="InterPro" id="IPR002797">
    <property type="entry name" value="Polysacc_synth"/>
</dbReference>
<evidence type="ECO:0000256" key="1">
    <source>
        <dbReference type="ARBA" id="ARBA00004651"/>
    </source>
</evidence>
<dbReference type="RefSeq" id="WP_132701808.1">
    <property type="nucleotide sequence ID" value="NZ_SLZR01000009.1"/>
</dbReference>
<protein>
    <submittedName>
        <fullName evidence="7">O-antigen/teichoic acid export membrane protein</fullName>
    </submittedName>
</protein>
<gene>
    <name evidence="7" type="ORF">BCF53_1092</name>
</gene>
<dbReference type="AlphaFoldDB" id="A0A4R3I677"/>
<feature type="transmembrane region" description="Helical" evidence="6">
    <location>
        <begin position="84"/>
        <end position="101"/>
    </location>
</feature>
<name>A0A4R3I677_9GAMM</name>
<evidence type="ECO:0000256" key="3">
    <source>
        <dbReference type="ARBA" id="ARBA00022692"/>
    </source>
</evidence>
<dbReference type="PANTHER" id="PTHR30250:SF11">
    <property type="entry name" value="O-ANTIGEN TRANSPORTER-RELATED"/>
    <property type="match status" value="1"/>
</dbReference>
<proteinExistence type="predicted"/>
<keyword evidence="5 6" id="KW-0472">Membrane</keyword>
<dbReference type="Pfam" id="PF01943">
    <property type="entry name" value="Polysacc_synt"/>
    <property type="match status" value="1"/>
</dbReference>
<feature type="transmembrane region" description="Helical" evidence="6">
    <location>
        <begin position="448"/>
        <end position="470"/>
    </location>
</feature>
<feature type="transmembrane region" description="Helical" evidence="6">
    <location>
        <begin position="152"/>
        <end position="174"/>
    </location>
</feature>